<name>A0A438MFR3_9ACTN</name>
<organism evidence="1 2">
    <name type="scientific">Nonomuraea polychroma</name>
    <dbReference type="NCBI Taxonomy" id="46176"/>
    <lineage>
        <taxon>Bacteria</taxon>
        <taxon>Bacillati</taxon>
        <taxon>Actinomycetota</taxon>
        <taxon>Actinomycetes</taxon>
        <taxon>Streptosporangiales</taxon>
        <taxon>Streptosporangiaceae</taxon>
        <taxon>Nonomuraea</taxon>
    </lineage>
</organism>
<comment type="caution">
    <text evidence="1">The sequence shown here is derived from an EMBL/GenBank/DDBJ whole genome shotgun (WGS) entry which is preliminary data.</text>
</comment>
<dbReference type="Proteomes" id="UP000284824">
    <property type="component" value="Unassembled WGS sequence"/>
</dbReference>
<keyword evidence="2" id="KW-1185">Reference proteome</keyword>
<sequence length="61" mass="6773">MINEVQLAIRECRTPPAAPVLAQSGNGSPHNPPRHGIVLALTRAKRRTRVRRDVVVVLVER</sequence>
<dbReference type="AlphaFoldDB" id="A0A438MFR3"/>
<evidence type="ECO:0000313" key="1">
    <source>
        <dbReference type="EMBL" id="RVX44438.1"/>
    </source>
</evidence>
<dbReference type="EMBL" id="SAUN01000001">
    <property type="protein sequence ID" value="RVX44438.1"/>
    <property type="molecule type" value="Genomic_DNA"/>
</dbReference>
<protein>
    <submittedName>
        <fullName evidence="1">Uncharacterized protein</fullName>
    </submittedName>
</protein>
<gene>
    <name evidence="1" type="ORF">EDD27_7171</name>
</gene>
<evidence type="ECO:0000313" key="2">
    <source>
        <dbReference type="Proteomes" id="UP000284824"/>
    </source>
</evidence>
<accession>A0A438MFR3</accession>
<reference evidence="1 2" key="1">
    <citation type="submission" date="2019-01" db="EMBL/GenBank/DDBJ databases">
        <title>Sequencing the genomes of 1000 actinobacteria strains.</title>
        <authorList>
            <person name="Klenk H.-P."/>
        </authorList>
    </citation>
    <scope>NUCLEOTIDE SEQUENCE [LARGE SCALE GENOMIC DNA]</scope>
    <source>
        <strain evidence="1 2">DSM 43925</strain>
    </source>
</reference>
<proteinExistence type="predicted"/>